<dbReference type="EMBL" id="BLXT01001388">
    <property type="protein sequence ID" value="GFN85193.1"/>
    <property type="molecule type" value="Genomic_DNA"/>
</dbReference>
<dbReference type="PANTHER" id="PTHR16023:SF0">
    <property type="entry name" value="PROTEIN VAC14 HOMOLOG"/>
    <property type="match status" value="1"/>
</dbReference>
<keyword evidence="3" id="KW-1185">Reference proteome</keyword>
<dbReference type="AlphaFoldDB" id="A0AAV3YTC7"/>
<dbReference type="GO" id="GO:0070772">
    <property type="term" value="C:PAS complex"/>
    <property type="evidence" value="ECO:0007669"/>
    <property type="project" value="InterPro"/>
</dbReference>
<feature type="region of interest" description="Disordered" evidence="1">
    <location>
        <begin position="78"/>
        <end position="107"/>
    </location>
</feature>
<proteinExistence type="predicted"/>
<reference evidence="2 3" key="1">
    <citation type="journal article" date="2021" name="Elife">
        <title>Chloroplast acquisition without the gene transfer in kleptoplastic sea slugs, Plakobranchus ocellatus.</title>
        <authorList>
            <person name="Maeda T."/>
            <person name="Takahashi S."/>
            <person name="Yoshida T."/>
            <person name="Shimamura S."/>
            <person name="Takaki Y."/>
            <person name="Nagai Y."/>
            <person name="Toyoda A."/>
            <person name="Suzuki Y."/>
            <person name="Arimoto A."/>
            <person name="Ishii H."/>
            <person name="Satoh N."/>
            <person name="Nishiyama T."/>
            <person name="Hasebe M."/>
            <person name="Maruyama T."/>
            <person name="Minagawa J."/>
            <person name="Obokata J."/>
            <person name="Shigenobu S."/>
        </authorList>
    </citation>
    <scope>NUCLEOTIDE SEQUENCE [LARGE SCALE GENOMIC DNA]</scope>
</reference>
<accession>A0AAV3YTC7</accession>
<comment type="caution">
    <text evidence="2">The sequence shown here is derived from an EMBL/GenBank/DDBJ whole genome shotgun (WGS) entry which is preliminary data.</text>
</comment>
<evidence type="ECO:0000256" key="1">
    <source>
        <dbReference type="SAM" id="MobiDB-lite"/>
    </source>
</evidence>
<dbReference type="GO" id="GO:0006661">
    <property type="term" value="P:phosphatidylinositol biosynthetic process"/>
    <property type="evidence" value="ECO:0007669"/>
    <property type="project" value="InterPro"/>
</dbReference>
<dbReference type="InterPro" id="IPR026825">
    <property type="entry name" value="Vac14"/>
</dbReference>
<dbReference type="Proteomes" id="UP000735302">
    <property type="component" value="Unassembled WGS sequence"/>
</dbReference>
<organism evidence="2 3">
    <name type="scientific">Plakobranchus ocellatus</name>
    <dbReference type="NCBI Taxonomy" id="259542"/>
    <lineage>
        <taxon>Eukaryota</taxon>
        <taxon>Metazoa</taxon>
        <taxon>Spiralia</taxon>
        <taxon>Lophotrochozoa</taxon>
        <taxon>Mollusca</taxon>
        <taxon>Gastropoda</taxon>
        <taxon>Heterobranchia</taxon>
        <taxon>Euthyneura</taxon>
        <taxon>Panpulmonata</taxon>
        <taxon>Sacoglossa</taxon>
        <taxon>Placobranchoidea</taxon>
        <taxon>Plakobranchidae</taxon>
        <taxon>Plakobranchus</taxon>
    </lineage>
</organism>
<dbReference type="PANTHER" id="PTHR16023">
    <property type="entry name" value="TAX1 BINDING PROTEIN-RELATED"/>
    <property type="match status" value="1"/>
</dbReference>
<gene>
    <name evidence="2" type="ORF">PoB_001169900</name>
</gene>
<name>A0AAV3YTC7_9GAST</name>
<feature type="compositionally biased region" description="Basic and acidic residues" evidence="1">
    <location>
        <begin position="95"/>
        <end position="107"/>
    </location>
</feature>
<evidence type="ECO:0000313" key="3">
    <source>
        <dbReference type="Proteomes" id="UP000735302"/>
    </source>
</evidence>
<protein>
    <submittedName>
        <fullName evidence="2">Protein vac14 homolog</fullName>
    </submittedName>
</protein>
<evidence type="ECO:0000313" key="2">
    <source>
        <dbReference type="EMBL" id="GFN85193.1"/>
    </source>
</evidence>
<sequence>MTNPVRDSISHQSPSKVARYETVQIRVAALKSFNLLLVKTPNKTFGHIDDFLDLLMTTSADTSDDVVLSDLEVLSQISSNPAGFGLPDNKTVHPPSREKSSGSDKSAGELKLNPFFTRRMNGLVDWFKKDKHVLEFRGQRSFHHQVQNSVLKTG</sequence>
<dbReference type="GO" id="GO:0010008">
    <property type="term" value="C:endosome membrane"/>
    <property type="evidence" value="ECO:0007669"/>
    <property type="project" value="TreeGrafter"/>
</dbReference>